<dbReference type="PROSITE" id="PS50835">
    <property type="entry name" value="IG_LIKE"/>
    <property type="match status" value="1"/>
</dbReference>
<dbReference type="PROSITE" id="PS50082">
    <property type="entry name" value="WD_REPEATS_2"/>
    <property type="match status" value="2"/>
</dbReference>
<comment type="caution">
    <text evidence="6">The sequence shown here is derived from an EMBL/GenBank/DDBJ whole genome shotgun (WGS) entry which is preliminary data.</text>
</comment>
<keyword evidence="7" id="KW-1185">Reference proteome</keyword>
<evidence type="ECO:0000256" key="2">
    <source>
        <dbReference type="ARBA" id="ARBA00022737"/>
    </source>
</evidence>
<evidence type="ECO:0000256" key="1">
    <source>
        <dbReference type="ARBA" id="ARBA00022574"/>
    </source>
</evidence>
<evidence type="ECO:0000313" key="6">
    <source>
        <dbReference type="EMBL" id="TKR93760.1"/>
    </source>
</evidence>
<evidence type="ECO:0000256" key="3">
    <source>
        <dbReference type="PROSITE-ProRule" id="PRU00221"/>
    </source>
</evidence>
<feature type="compositionally biased region" description="Polar residues" evidence="4">
    <location>
        <begin position="15"/>
        <end position="31"/>
    </location>
</feature>
<name>A0A4U5PBW3_STECR</name>
<dbReference type="SUPFAM" id="SSF50978">
    <property type="entry name" value="WD40 repeat-like"/>
    <property type="match status" value="1"/>
</dbReference>
<feature type="region of interest" description="Disordered" evidence="4">
    <location>
        <begin position="15"/>
        <end position="37"/>
    </location>
</feature>
<dbReference type="InterPro" id="IPR007110">
    <property type="entry name" value="Ig-like_dom"/>
</dbReference>
<dbReference type="InterPro" id="IPR015943">
    <property type="entry name" value="WD40/YVTN_repeat-like_dom_sf"/>
</dbReference>
<feature type="domain" description="Ig-like" evidence="5">
    <location>
        <begin position="41"/>
        <end position="158"/>
    </location>
</feature>
<dbReference type="SMART" id="SM00320">
    <property type="entry name" value="WD40"/>
    <property type="match status" value="4"/>
</dbReference>
<dbReference type="Gene3D" id="2.130.10.10">
    <property type="entry name" value="YVTN repeat-like/Quinoprotein amine dehydrogenase"/>
    <property type="match status" value="1"/>
</dbReference>
<evidence type="ECO:0000256" key="4">
    <source>
        <dbReference type="SAM" id="MobiDB-lite"/>
    </source>
</evidence>
<dbReference type="PROSITE" id="PS00678">
    <property type="entry name" value="WD_REPEATS_1"/>
    <property type="match status" value="2"/>
</dbReference>
<gene>
    <name evidence="6" type="ORF">L596_008161</name>
</gene>
<dbReference type="PRINTS" id="PR00320">
    <property type="entry name" value="GPROTEINBRPT"/>
</dbReference>
<dbReference type="EMBL" id="AZBU02000002">
    <property type="protein sequence ID" value="TKR93760.1"/>
    <property type="molecule type" value="Genomic_DNA"/>
</dbReference>
<sequence>MSLFGGSTFGNRSTSVFGATSSTPATNQANPLNDVEVPQTPEDTVQALKFNKMVQGQPVFLAAGSWDNTVRIWQVSDTGACEAKAMQNVQAPILAVDWFDDSSKLFIVSADKQARVWDLASNQLTVVGAHEAPIASCHWITSANYSCLMTGGYDKTLRFWDMRQLPTQSALATIQLPERVFCADVIYPMAAVALANRRVKLYNLENSPQEVKDIDSPLKYQSRCISIFRNKTNNQPTGFALGSIEGRVAIQYAEPTNPKDNFTFKCHRSQDTTPGQYQEIYAVNDLAFHPQHGTMATCGSDGRFSYWDKDQRIKLKTFDALPSSITKCAIHDSGMMFAYAVGYDWSKGHEYHNASNAGSKIFLHACNEEMKPRAKK</sequence>
<keyword evidence="1 3" id="KW-0853">WD repeat</keyword>
<dbReference type="PANTHER" id="PTHR10971">
    <property type="entry name" value="MRNA EXPORT FACTOR AND BUB3"/>
    <property type="match status" value="1"/>
</dbReference>
<dbReference type="InterPro" id="IPR020472">
    <property type="entry name" value="WD40_PAC1"/>
</dbReference>
<evidence type="ECO:0000259" key="5">
    <source>
        <dbReference type="PROSITE" id="PS50835"/>
    </source>
</evidence>
<reference evidence="6 7" key="2">
    <citation type="journal article" date="2019" name="G3 (Bethesda)">
        <title>Hybrid Assembly of the Genome of the Entomopathogenic Nematode Steinernema carpocapsae Identifies the X-Chromosome.</title>
        <authorList>
            <person name="Serra L."/>
            <person name="Macchietto M."/>
            <person name="Macias-Munoz A."/>
            <person name="McGill C.J."/>
            <person name="Rodriguez I.M."/>
            <person name="Rodriguez B."/>
            <person name="Murad R."/>
            <person name="Mortazavi A."/>
        </authorList>
    </citation>
    <scope>NUCLEOTIDE SEQUENCE [LARGE SCALE GENOMIC DNA]</scope>
    <source>
        <strain evidence="6 7">ALL</strain>
    </source>
</reference>
<evidence type="ECO:0000313" key="7">
    <source>
        <dbReference type="Proteomes" id="UP000298663"/>
    </source>
</evidence>
<feature type="repeat" description="WD" evidence="3">
    <location>
        <begin position="86"/>
        <end position="127"/>
    </location>
</feature>
<proteinExistence type="predicted"/>
<feature type="repeat" description="WD" evidence="3">
    <location>
        <begin position="127"/>
        <end position="163"/>
    </location>
</feature>
<organism evidence="6 7">
    <name type="scientific">Steinernema carpocapsae</name>
    <name type="common">Entomopathogenic nematode</name>
    <dbReference type="NCBI Taxonomy" id="34508"/>
    <lineage>
        <taxon>Eukaryota</taxon>
        <taxon>Metazoa</taxon>
        <taxon>Ecdysozoa</taxon>
        <taxon>Nematoda</taxon>
        <taxon>Chromadorea</taxon>
        <taxon>Rhabditida</taxon>
        <taxon>Tylenchina</taxon>
        <taxon>Panagrolaimomorpha</taxon>
        <taxon>Strongyloidoidea</taxon>
        <taxon>Steinernematidae</taxon>
        <taxon>Steinernema</taxon>
    </lineage>
</organism>
<dbReference type="STRING" id="34508.A0A4U5PBW3"/>
<dbReference type="AlphaFoldDB" id="A0A4U5PBW3"/>
<dbReference type="InterPro" id="IPR036322">
    <property type="entry name" value="WD40_repeat_dom_sf"/>
</dbReference>
<dbReference type="Pfam" id="PF00400">
    <property type="entry name" value="WD40"/>
    <property type="match status" value="4"/>
</dbReference>
<accession>A0A4U5PBW3</accession>
<reference evidence="6 7" key="1">
    <citation type="journal article" date="2015" name="Genome Biol.">
        <title>Comparative genomics of Steinernema reveals deeply conserved gene regulatory networks.</title>
        <authorList>
            <person name="Dillman A.R."/>
            <person name="Macchietto M."/>
            <person name="Porter C.F."/>
            <person name="Rogers A."/>
            <person name="Williams B."/>
            <person name="Antoshechkin I."/>
            <person name="Lee M.M."/>
            <person name="Goodwin Z."/>
            <person name="Lu X."/>
            <person name="Lewis E.E."/>
            <person name="Goodrich-Blair H."/>
            <person name="Stock S.P."/>
            <person name="Adams B.J."/>
            <person name="Sternberg P.W."/>
            <person name="Mortazavi A."/>
        </authorList>
    </citation>
    <scope>NUCLEOTIDE SEQUENCE [LARGE SCALE GENOMIC DNA]</scope>
    <source>
        <strain evidence="6 7">ALL</strain>
    </source>
</reference>
<dbReference type="Proteomes" id="UP000298663">
    <property type="component" value="Unassembled WGS sequence"/>
</dbReference>
<dbReference type="InterPro" id="IPR019775">
    <property type="entry name" value="WD40_repeat_CS"/>
</dbReference>
<keyword evidence="2" id="KW-0677">Repeat</keyword>
<dbReference type="OrthoDB" id="256303at2759"/>
<protein>
    <recommendedName>
        <fullName evidence="5">Ig-like domain-containing protein</fullName>
    </recommendedName>
</protein>
<dbReference type="InterPro" id="IPR001680">
    <property type="entry name" value="WD40_rpt"/>
</dbReference>